<evidence type="ECO:0000313" key="3">
    <source>
        <dbReference type="Proteomes" id="UP000010482"/>
    </source>
</evidence>
<dbReference type="EMBL" id="CP003944">
    <property type="protein sequence ID" value="AFZ51131.1"/>
    <property type="molecule type" value="Genomic_DNA"/>
</dbReference>
<dbReference type="InterPro" id="IPR013321">
    <property type="entry name" value="Arc_rbn_hlx_hlx"/>
</dbReference>
<dbReference type="AlphaFoldDB" id="K9YW23"/>
<evidence type="ECO:0000313" key="2">
    <source>
        <dbReference type="EMBL" id="AFZ51131.1"/>
    </source>
</evidence>
<dbReference type="GO" id="GO:0006355">
    <property type="term" value="P:regulation of DNA-templated transcription"/>
    <property type="evidence" value="ECO:0007669"/>
    <property type="project" value="InterPro"/>
</dbReference>
<dbReference type="Pfam" id="PF16762">
    <property type="entry name" value="RHH_6"/>
    <property type="match status" value="1"/>
</dbReference>
<dbReference type="InterPro" id="IPR031914">
    <property type="entry name" value="XACb0070_RHH_dom"/>
</dbReference>
<organism evidence="2 3">
    <name type="scientific">Dactylococcopsis salina (strain PCC 8305)</name>
    <name type="common">Myxobactron salinum</name>
    <dbReference type="NCBI Taxonomy" id="13035"/>
    <lineage>
        <taxon>Bacteria</taxon>
        <taxon>Bacillati</taxon>
        <taxon>Cyanobacteriota</taxon>
        <taxon>Cyanophyceae</taxon>
        <taxon>Nodosilineales</taxon>
        <taxon>Cymatolegaceae</taxon>
        <taxon>Dactylococcopsis</taxon>
    </lineage>
</organism>
<feature type="domain" description="XACb0070 ribbon-helix-helix" evidence="1">
    <location>
        <begin position="2"/>
        <end position="74"/>
    </location>
</feature>
<dbReference type="Gene3D" id="1.10.1220.10">
    <property type="entry name" value="Met repressor-like"/>
    <property type="match status" value="1"/>
</dbReference>
<dbReference type="eggNOG" id="ENOG50337EB">
    <property type="taxonomic scope" value="Bacteria"/>
</dbReference>
<accession>K9YW23</accession>
<sequence length="75" mass="8706">MARWSLVISDDIDRTVRGYLGTIGAEKGELSNLVEEAVRRYIFEETIDTVQERNLQYSQDEIMNVIDEAIRENRA</sequence>
<dbReference type="OrthoDB" id="582907at2"/>
<proteinExistence type="predicted"/>
<dbReference type="Proteomes" id="UP000010482">
    <property type="component" value="Chromosome"/>
</dbReference>
<dbReference type="KEGG" id="dsl:Dacsa_2542"/>
<protein>
    <recommendedName>
        <fullName evidence="1">XACb0070 ribbon-helix-helix domain-containing protein</fullName>
    </recommendedName>
</protein>
<evidence type="ECO:0000259" key="1">
    <source>
        <dbReference type="Pfam" id="PF16762"/>
    </source>
</evidence>
<name>K9YW23_DACS8</name>
<dbReference type="RefSeq" id="WP_015230121.1">
    <property type="nucleotide sequence ID" value="NC_019780.1"/>
</dbReference>
<keyword evidence="3" id="KW-1185">Reference proteome</keyword>
<dbReference type="HOGENOM" id="CLU_2826271_0_0_3"/>
<reference evidence="2" key="1">
    <citation type="submission" date="2012-04" db="EMBL/GenBank/DDBJ databases">
        <title>Finished genome of Dactylococcopsis salina PCC 8305.</title>
        <authorList>
            <consortium name="US DOE Joint Genome Institute"/>
            <person name="Gugger M."/>
            <person name="Coursin T."/>
            <person name="Rippka R."/>
            <person name="Tandeau De Marsac N."/>
            <person name="Huntemann M."/>
            <person name="Wei C.-L."/>
            <person name="Han J."/>
            <person name="Detter J.C."/>
            <person name="Han C."/>
            <person name="Tapia R."/>
            <person name="Daligault H."/>
            <person name="Chen A."/>
            <person name="Krypides N."/>
            <person name="Mavromatis K."/>
            <person name="Markowitz V."/>
            <person name="Szeto E."/>
            <person name="Ivanova N."/>
            <person name="Ovchinnikova G."/>
            <person name="Pagani I."/>
            <person name="Pati A."/>
            <person name="Goodwin L."/>
            <person name="Peters L."/>
            <person name="Pitluck S."/>
            <person name="Woyke T."/>
            <person name="Kerfeld C."/>
        </authorList>
    </citation>
    <scope>NUCLEOTIDE SEQUENCE [LARGE SCALE GENOMIC DNA]</scope>
    <source>
        <strain evidence="2">PCC 8305</strain>
    </source>
</reference>
<gene>
    <name evidence="2" type="ORF">Dacsa_2542</name>
</gene>